<proteinExistence type="predicted"/>
<comment type="caution">
    <text evidence="3">The sequence shown here is derived from an EMBL/GenBank/DDBJ whole genome shotgun (WGS) entry which is preliminary data.</text>
</comment>
<dbReference type="InterPro" id="IPR011065">
    <property type="entry name" value="Kunitz_inhibitor_STI-like_sf"/>
</dbReference>
<keyword evidence="2" id="KW-0964">Secreted</keyword>
<organism evidence="3 4">
    <name type="scientific">Trifolium pratense</name>
    <name type="common">Red clover</name>
    <dbReference type="NCBI Taxonomy" id="57577"/>
    <lineage>
        <taxon>Eukaryota</taxon>
        <taxon>Viridiplantae</taxon>
        <taxon>Streptophyta</taxon>
        <taxon>Embryophyta</taxon>
        <taxon>Tracheophyta</taxon>
        <taxon>Spermatophyta</taxon>
        <taxon>Magnoliopsida</taxon>
        <taxon>eudicotyledons</taxon>
        <taxon>Gunneridae</taxon>
        <taxon>Pentapetalae</taxon>
        <taxon>rosids</taxon>
        <taxon>fabids</taxon>
        <taxon>Fabales</taxon>
        <taxon>Fabaceae</taxon>
        <taxon>Papilionoideae</taxon>
        <taxon>50 kb inversion clade</taxon>
        <taxon>NPAAA clade</taxon>
        <taxon>Hologalegina</taxon>
        <taxon>IRL clade</taxon>
        <taxon>Trifolieae</taxon>
        <taxon>Trifolium</taxon>
    </lineage>
</organism>
<dbReference type="PANTHER" id="PTHR33107:SF31">
    <property type="entry name" value="KUNITZ TYPE TRYPSIN INHIBITOR 104"/>
    <property type="match status" value="1"/>
</dbReference>
<protein>
    <submittedName>
        <fullName evidence="3">Kunitz type trypsin inhibitor</fullName>
    </submittedName>
</protein>
<dbReference type="PANTHER" id="PTHR33107">
    <property type="entry name" value="KUNITZ TRYPSIN INHIBITOR 2"/>
    <property type="match status" value="1"/>
</dbReference>
<name>A0A2K3MKK7_TRIPR</name>
<evidence type="ECO:0000313" key="4">
    <source>
        <dbReference type="Proteomes" id="UP000236291"/>
    </source>
</evidence>
<evidence type="ECO:0000256" key="1">
    <source>
        <dbReference type="ARBA" id="ARBA00004613"/>
    </source>
</evidence>
<accession>A0A2K3MKK7</accession>
<dbReference type="Proteomes" id="UP000236291">
    <property type="component" value="Unassembled WGS sequence"/>
</dbReference>
<dbReference type="Gene3D" id="2.80.10.50">
    <property type="match status" value="1"/>
</dbReference>
<dbReference type="EMBL" id="ASHM01065747">
    <property type="protein sequence ID" value="PNX91300.1"/>
    <property type="molecule type" value="Genomic_DNA"/>
</dbReference>
<reference evidence="3 4" key="2">
    <citation type="journal article" date="2017" name="Front. Plant Sci.">
        <title>Gene Classification and Mining of Molecular Markers Useful in Red Clover (Trifolium pratense) Breeding.</title>
        <authorList>
            <person name="Istvanek J."/>
            <person name="Dluhosova J."/>
            <person name="Dluhos P."/>
            <person name="Patkova L."/>
            <person name="Nedelnik J."/>
            <person name="Repkova J."/>
        </authorList>
    </citation>
    <scope>NUCLEOTIDE SEQUENCE [LARGE SCALE GENOMIC DNA]</scope>
    <source>
        <strain evidence="4">cv. Tatra</strain>
        <tissue evidence="3">Young leaves</tissue>
    </source>
</reference>
<feature type="non-terminal residue" evidence="3">
    <location>
        <position position="1"/>
    </location>
</feature>
<dbReference type="InterPro" id="IPR002160">
    <property type="entry name" value="Prot_inh_Kunz-lg"/>
</dbReference>
<sequence>AHLLRFIFTSSVISHDEDDVRLNSDLRIQFNASTTCGQSTDLRLGERDATSGRRLIITGKDDDTVGSFGNFFRIVETGVTTIYYIEWCPREVCPYCML</sequence>
<reference evidence="3 4" key="1">
    <citation type="journal article" date="2014" name="Am. J. Bot.">
        <title>Genome assembly and annotation for red clover (Trifolium pratense; Fabaceae).</title>
        <authorList>
            <person name="Istvanek J."/>
            <person name="Jaros M."/>
            <person name="Krenek A."/>
            <person name="Repkova J."/>
        </authorList>
    </citation>
    <scope>NUCLEOTIDE SEQUENCE [LARGE SCALE GENOMIC DNA]</scope>
    <source>
        <strain evidence="4">cv. Tatra</strain>
        <tissue evidence="3">Young leaves</tissue>
    </source>
</reference>
<dbReference type="GO" id="GO:0005576">
    <property type="term" value="C:extracellular region"/>
    <property type="evidence" value="ECO:0007669"/>
    <property type="project" value="UniProtKB-SubCell"/>
</dbReference>
<dbReference type="STRING" id="57577.A0A2K3MKK7"/>
<gene>
    <name evidence="3" type="ORF">L195_g047430</name>
</gene>
<dbReference type="AlphaFoldDB" id="A0A2K3MKK7"/>
<dbReference type="GO" id="GO:0004866">
    <property type="term" value="F:endopeptidase inhibitor activity"/>
    <property type="evidence" value="ECO:0007669"/>
    <property type="project" value="InterPro"/>
</dbReference>
<dbReference type="SUPFAM" id="SSF50386">
    <property type="entry name" value="STI-like"/>
    <property type="match status" value="1"/>
</dbReference>
<dbReference type="Pfam" id="PF00197">
    <property type="entry name" value="Kunitz_legume"/>
    <property type="match status" value="1"/>
</dbReference>
<evidence type="ECO:0000313" key="3">
    <source>
        <dbReference type="EMBL" id="PNX91300.1"/>
    </source>
</evidence>
<comment type="subcellular location">
    <subcellularLocation>
        <location evidence="1">Secreted</location>
    </subcellularLocation>
</comment>
<evidence type="ECO:0000256" key="2">
    <source>
        <dbReference type="ARBA" id="ARBA00022525"/>
    </source>
</evidence>